<dbReference type="EMBL" id="CALTRL010005774">
    <property type="protein sequence ID" value="CAH7686141.1"/>
    <property type="molecule type" value="Genomic_DNA"/>
</dbReference>
<sequence length="148" mass="15467">MSTRVVFGWAGRASVGGHSARQAGRGGPGGRWAGQGREVGRQSAGLGGQGGPAFGLLSGRGGRRGRGARVQFVRAGQAIGERRRWRLLTFASIWFVRAGRAIGWAGRTGRAGAGRPGRAGNWFVRAGQGGPAFSWLGRGREVGRQLVC</sequence>
<comment type="caution">
    <text evidence="2">The sequence shown here is derived from an EMBL/GenBank/DDBJ whole genome shotgun (WGS) entry which is preliminary data.</text>
</comment>
<reference evidence="2" key="1">
    <citation type="submission" date="2022-06" db="EMBL/GenBank/DDBJ databases">
        <authorList>
            <consortium name="SYNGENTA / RWTH Aachen University"/>
        </authorList>
    </citation>
    <scope>NUCLEOTIDE SEQUENCE</scope>
</reference>
<evidence type="ECO:0000313" key="3">
    <source>
        <dbReference type="Proteomes" id="UP001153365"/>
    </source>
</evidence>
<feature type="region of interest" description="Disordered" evidence="1">
    <location>
        <begin position="16"/>
        <end position="45"/>
    </location>
</feature>
<evidence type="ECO:0000256" key="1">
    <source>
        <dbReference type="SAM" id="MobiDB-lite"/>
    </source>
</evidence>
<dbReference type="AlphaFoldDB" id="A0AAV0BJ11"/>
<evidence type="ECO:0000313" key="2">
    <source>
        <dbReference type="EMBL" id="CAH7686141.1"/>
    </source>
</evidence>
<gene>
    <name evidence="2" type="ORF">PPACK8108_LOCUS20755</name>
</gene>
<keyword evidence="3" id="KW-1185">Reference proteome</keyword>
<feature type="compositionally biased region" description="Gly residues" evidence="1">
    <location>
        <begin position="24"/>
        <end position="33"/>
    </location>
</feature>
<proteinExistence type="predicted"/>
<protein>
    <submittedName>
        <fullName evidence="2">Uncharacterized protein</fullName>
    </submittedName>
</protein>
<dbReference type="Proteomes" id="UP001153365">
    <property type="component" value="Unassembled WGS sequence"/>
</dbReference>
<organism evidence="2 3">
    <name type="scientific">Phakopsora pachyrhizi</name>
    <name type="common">Asian soybean rust disease fungus</name>
    <dbReference type="NCBI Taxonomy" id="170000"/>
    <lineage>
        <taxon>Eukaryota</taxon>
        <taxon>Fungi</taxon>
        <taxon>Dikarya</taxon>
        <taxon>Basidiomycota</taxon>
        <taxon>Pucciniomycotina</taxon>
        <taxon>Pucciniomycetes</taxon>
        <taxon>Pucciniales</taxon>
        <taxon>Phakopsoraceae</taxon>
        <taxon>Phakopsora</taxon>
    </lineage>
</organism>
<accession>A0AAV0BJ11</accession>
<name>A0AAV0BJ11_PHAPC</name>